<sequence>MHAEAALQPAFDEPGTLDESICRDEDEALAVLQPAISAAASRLTSAATPAAEKAAALDMVPDGGLFNDASQLDQGADESPGSPTQSSAEVTPRFGRSPLASPDLSTPRGQLSPNLHPTPTPWRASPKKMVVDEPHSPASRSVLETAFGTTRRRSGSAGQEALRRLSRAFPSFSPWNRSSTLLSNFTDRSNQSGASTRLSSHTTQGASPSPLHGPSLVSNSASPSRPPVLRRVTSDDHLLYHSLSRSSSLGDDEQFHDVREMVNMRLVALKESLPERPNLRMPSLAKLQAASKRSSSSLNTNSSANPSAAPQALDSEATTTKDPYGILDGVLSQLTGDIVVMGGYRGSVLRSATPPHQQYWAPVKIGLNLRKANLELGLDPEDEEKSEQSIISSGMVQHIGPIDVSRKLFKRLRSCENAKTGKLRVWDYGYDWRLSPHILSQKLQDFLRKLPSNSPNAPPESRGALVIAHSLGGLITRHAVNQQPDLFSGVLYAGVPQRCINVLGPIRNGDVVLFNEKLLTPQVNLSVRTSFVFLPEDGFCFVDKNTRESYPINFFDPLEWDKWRLSPCLQPPLPAHKRPPPTGFSSFLPSSLRTRADSRPDKPAMDPSAQKDRAIAPQMNTGTTATTTNNAPPVSGYDRQQYLEYLARVLPETRRFRTELAHSVSHQEKNAYPPFAIIYGKTIPTVYAAQVNGQEAIPCSDCYDELLFRPGDGVVLAKEAMLPEGYSLVRGGRISTERGHITMLGDMPAVGRALHAIVRGRRKGIGLGERNHSSTC</sequence>
<gene>
    <name evidence="2" type="ORF">S7711_05739</name>
</gene>
<keyword evidence="3" id="KW-1185">Reference proteome</keyword>
<feature type="compositionally biased region" description="Low complexity" evidence="1">
    <location>
        <begin position="283"/>
        <end position="313"/>
    </location>
</feature>
<dbReference type="OrthoDB" id="10250441at2759"/>
<reference evidence="2 3" key="1">
    <citation type="journal article" date="2014" name="BMC Genomics">
        <title>Comparative genome sequencing reveals chemotype-specific gene clusters in the toxigenic black mold Stachybotrys.</title>
        <authorList>
            <person name="Semeiks J."/>
            <person name="Borek D."/>
            <person name="Otwinowski Z."/>
            <person name="Grishin N.V."/>
        </authorList>
    </citation>
    <scope>NUCLEOTIDE SEQUENCE [LARGE SCALE GENOMIC DNA]</scope>
    <source>
        <strain evidence="3">CBS 109288 / IBT 7711</strain>
    </source>
</reference>
<dbReference type="AlphaFoldDB" id="A0A084AVU6"/>
<protein>
    <submittedName>
        <fullName evidence="2">Uncharacterized protein</fullName>
    </submittedName>
</protein>
<accession>A0A084AVU6</accession>
<feature type="region of interest" description="Disordered" evidence="1">
    <location>
        <begin position="183"/>
        <end position="229"/>
    </location>
</feature>
<dbReference type="EMBL" id="KL648528">
    <property type="protein sequence ID" value="KEY69425.1"/>
    <property type="molecule type" value="Genomic_DNA"/>
</dbReference>
<proteinExistence type="predicted"/>
<feature type="compositionally biased region" description="Polar residues" evidence="1">
    <location>
        <begin position="103"/>
        <end position="117"/>
    </location>
</feature>
<dbReference type="SUPFAM" id="SSF53474">
    <property type="entry name" value="alpha/beta-Hydrolases"/>
    <property type="match status" value="1"/>
</dbReference>
<feature type="region of interest" description="Disordered" evidence="1">
    <location>
        <begin position="1"/>
        <end position="22"/>
    </location>
</feature>
<feature type="compositionally biased region" description="Polar residues" evidence="1">
    <location>
        <begin position="583"/>
        <end position="593"/>
    </location>
</feature>
<feature type="compositionally biased region" description="Basic and acidic residues" evidence="1">
    <location>
        <begin position="594"/>
        <end position="614"/>
    </location>
</feature>
<dbReference type="Gene3D" id="3.40.50.1820">
    <property type="entry name" value="alpha/beta hydrolase"/>
    <property type="match status" value="1"/>
</dbReference>
<evidence type="ECO:0000313" key="3">
    <source>
        <dbReference type="Proteomes" id="UP000028045"/>
    </source>
</evidence>
<name>A0A084AVU6_STACB</name>
<dbReference type="PANTHER" id="PTHR11440">
    <property type="entry name" value="LECITHIN-CHOLESTEROL ACYLTRANSFERASE-RELATED"/>
    <property type="match status" value="1"/>
</dbReference>
<feature type="region of interest" description="Disordered" evidence="1">
    <location>
        <begin position="574"/>
        <end position="635"/>
    </location>
</feature>
<feature type="compositionally biased region" description="Polar residues" evidence="1">
    <location>
        <begin position="183"/>
        <end position="207"/>
    </location>
</feature>
<feature type="region of interest" description="Disordered" evidence="1">
    <location>
        <begin position="279"/>
        <end position="317"/>
    </location>
</feature>
<organism evidence="2 3">
    <name type="scientific">Stachybotrys chartarum (strain CBS 109288 / IBT 7711)</name>
    <name type="common">Toxic black mold</name>
    <name type="synonym">Stilbospora chartarum</name>
    <dbReference type="NCBI Taxonomy" id="1280523"/>
    <lineage>
        <taxon>Eukaryota</taxon>
        <taxon>Fungi</taxon>
        <taxon>Dikarya</taxon>
        <taxon>Ascomycota</taxon>
        <taxon>Pezizomycotina</taxon>
        <taxon>Sordariomycetes</taxon>
        <taxon>Hypocreomycetidae</taxon>
        <taxon>Hypocreales</taxon>
        <taxon>Stachybotryaceae</taxon>
        <taxon>Stachybotrys</taxon>
    </lineage>
</organism>
<feature type="compositionally biased region" description="Low complexity" evidence="1">
    <location>
        <begin position="620"/>
        <end position="631"/>
    </location>
</feature>
<dbReference type="InterPro" id="IPR029058">
    <property type="entry name" value="AB_hydrolase_fold"/>
</dbReference>
<dbReference type="HOGENOM" id="CLU_007657_0_0_1"/>
<feature type="region of interest" description="Disordered" evidence="1">
    <location>
        <begin position="61"/>
        <end position="161"/>
    </location>
</feature>
<dbReference type="Proteomes" id="UP000028045">
    <property type="component" value="Unassembled WGS sequence"/>
</dbReference>
<evidence type="ECO:0000256" key="1">
    <source>
        <dbReference type="SAM" id="MobiDB-lite"/>
    </source>
</evidence>
<evidence type="ECO:0000313" key="2">
    <source>
        <dbReference type="EMBL" id="KEY69425.1"/>
    </source>
</evidence>